<dbReference type="AlphaFoldDB" id="A0A5K8A1W1"/>
<dbReference type="GO" id="GO:0006355">
    <property type="term" value="P:regulation of DNA-templated transcription"/>
    <property type="evidence" value="ECO:0007669"/>
    <property type="project" value="InterPro"/>
</dbReference>
<evidence type="ECO:0000313" key="1">
    <source>
        <dbReference type="EMBL" id="BBO86250.1"/>
    </source>
</evidence>
<evidence type="ECO:0008006" key="3">
    <source>
        <dbReference type="Google" id="ProtNLM"/>
    </source>
</evidence>
<dbReference type="KEGG" id="dov:DSCO28_68160"/>
<dbReference type="EMBL" id="AP021876">
    <property type="protein sequence ID" value="BBO86250.1"/>
    <property type="molecule type" value="Genomic_DNA"/>
</dbReference>
<protein>
    <recommendedName>
        <fullName evidence="3">CopG family transcriptional regulator</fullName>
    </recommendedName>
</protein>
<gene>
    <name evidence="1" type="ORF">DSCO28_68160</name>
</gene>
<sequence length="80" mass="9104">MAASKIAITIDDNTLKRLDILVKSKFFPNRSKAIQEAVAEKLMRLEKSRLAQECAKLDPGFEQSLAEEGFSSELEEWPEY</sequence>
<dbReference type="RefSeq" id="WP_155325604.1">
    <property type="nucleotide sequence ID" value="NZ_AP021876.1"/>
</dbReference>
<accession>A0A5K8A1W1</accession>
<proteinExistence type="predicted"/>
<name>A0A5K8A1W1_9BACT</name>
<dbReference type="InterPro" id="IPR013321">
    <property type="entry name" value="Arc_rbn_hlx_hlx"/>
</dbReference>
<organism evidence="1 2">
    <name type="scientific">Desulfosarcina ovata subsp. sediminis</name>
    <dbReference type="NCBI Taxonomy" id="885957"/>
    <lineage>
        <taxon>Bacteria</taxon>
        <taxon>Pseudomonadati</taxon>
        <taxon>Thermodesulfobacteriota</taxon>
        <taxon>Desulfobacteria</taxon>
        <taxon>Desulfobacterales</taxon>
        <taxon>Desulfosarcinaceae</taxon>
        <taxon>Desulfosarcina</taxon>
    </lineage>
</organism>
<dbReference type="CDD" id="cd22231">
    <property type="entry name" value="RHH_NikR_HicB-like"/>
    <property type="match status" value="1"/>
</dbReference>
<dbReference type="SUPFAM" id="SSF47598">
    <property type="entry name" value="Ribbon-helix-helix"/>
    <property type="match status" value="1"/>
</dbReference>
<reference evidence="1 2" key="1">
    <citation type="submission" date="2019-11" db="EMBL/GenBank/DDBJ databases">
        <title>Comparative genomics of hydrocarbon-degrading Desulfosarcina strains.</title>
        <authorList>
            <person name="Watanabe M."/>
            <person name="Kojima H."/>
            <person name="Fukui M."/>
        </authorList>
    </citation>
    <scope>NUCLEOTIDE SEQUENCE [LARGE SCALE GENOMIC DNA]</scope>
    <source>
        <strain evidence="1 2">28bB2T</strain>
    </source>
</reference>
<dbReference type="InterPro" id="IPR010985">
    <property type="entry name" value="Ribbon_hlx_hlx"/>
</dbReference>
<dbReference type="Proteomes" id="UP000425960">
    <property type="component" value="Chromosome"/>
</dbReference>
<dbReference type="Gene3D" id="1.10.1220.10">
    <property type="entry name" value="Met repressor-like"/>
    <property type="match status" value="1"/>
</dbReference>
<evidence type="ECO:0000313" key="2">
    <source>
        <dbReference type="Proteomes" id="UP000425960"/>
    </source>
</evidence>